<protein>
    <submittedName>
        <fullName evidence="1">Uncharacterized protein</fullName>
    </submittedName>
</protein>
<dbReference type="HOGENOM" id="CLU_379919_0_0_1"/>
<name>G0S2D7_CHATD</name>
<gene>
    <name evidence="1" type="ORF">CTHT_0016870</name>
</gene>
<sequence length="729" mass="80716">MTSSNENTTIPIFITPLRVFTPPYRPLPLLINPSPSFPSFNITLAALDHAHALLARHSLTNTVCDVLFAIRGFGRPGAKEPETGRVLTLLVVADWVDPPDPGANEGVQGPGKGKGKGSEIVWPTVVRELKSWVDQQIDLEGLDVCVEMIDPELLVRKRVAPVYSSALAALDPEPEVLMQETRMLERNWATILNTVWQILDRCPATKGNVVCILMCRLDTEREVQEEGGGLVAYAGVGQNSLEFGWGNALRDVREWRESDEGMEVWGDDEGLDFGIEGVPQGEQSLVTSWWIARPLQPHALEDEGKERVTVRRGPVGPEIWLAGNKDEYSLRVDAGHDFSAWRLLSEYPDSIPVFPAVGTIGCWVDVKLPGTGKWITLALTAYHVIRPALRGFRVKADPKRSGEAIPLPPVEGSPCWMVDRYGFGPRPKEGGGSEFRGNWHEDMLNDWLHLPCFQSPSRLRDAITTGDLEKAASSPYKDPDRHRQRLQHNRDFLANENHDFGILWAASGFNQRSSSGSRLDWALIKPWEDKRIGENKLPSGYAWQRQYPYSDADERFPEESTFSGYMKPPCPSHSLRTMPAGSQVFKLSPGTGPTTGISNGPHLKAHFLLREASYMSQSLQSPSPYTSECIIFPPPPDNTELPEFDPNAGLGMPRRAVPFASEGDAGAIVWDREGRVLGMVLDGQLPQQCRRGGGWVAVMPIEDVFGGIRKKVGEGVEVRLSEGKNGECE</sequence>
<evidence type="ECO:0000313" key="1">
    <source>
        <dbReference type="EMBL" id="EGS22170.1"/>
    </source>
</evidence>
<evidence type="ECO:0000313" key="2">
    <source>
        <dbReference type="Proteomes" id="UP000008066"/>
    </source>
</evidence>
<dbReference type="GeneID" id="18255725"/>
<dbReference type="OrthoDB" id="5424209at2759"/>
<dbReference type="RefSeq" id="XP_006692189.1">
    <property type="nucleotide sequence ID" value="XM_006692126.1"/>
</dbReference>
<dbReference type="AlphaFoldDB" id="G0S2D7"/>
<reference evidence="1 2" key="1">
    <citation type="journal article" date="2011" name="Cell">
        <title>Insight into structure and assembly of the nuclear pore complex by utilizing the genome of a eukaryotic thermophile.</title>
        <authorList>
            <person name="Amlacher S."/>
            <person name="Sarges P."/>
            <person name="Flemming D."/>
            <person name="van Noort V."/>
            <person name="Kunze R."/>
            <person name="Devos D.P."/>
            <person name="Arumugam M."/>
            <person name="Bork P."/>
            <person name="Hurt E."/>
        </authorList>
    </citation>
    <scope>NUCLEOTIDE SEQUENCE [LARGE SCALE GENOMIC DNA]</scope>
    <source>
        <strain evidence="2">DSM 1495 / CBS 144.50 / IMI 039719</strain>
    </source>
</reference>
<dbReference type="KEGG" id="cthr:CTHT_0016870"/>
<proteinExistence type="predicted"/>
<accession>G0S2D7</accession>
<keyword evidence="2" id="KW-1185">Reference proteome</keyword>
<dbReference type="Proteomes" id="UP000008066">
    <property type="component" value="Unassembled WGS sequence"/>
</dbReference>
<dbReference type="eggNOG" id="ENOG502QR0D">
    <property type="taxonomic scope" value="Eukaryota"/>
</dbReference>
<organism evidence="2">
    <name type="scientific">Chaetomium thermophilum (strain DSM 1495 / CBS 144.50 / IMI 039719)</name>
    <name type="common">Thermochaetoides thermophila</name>
    <dbReference type="NCBI Taxonomy" id="759272"/>
    <lineage>
        <taxon>Eukaryota</taxon>
        <taxon>Fungi</taxon>
        <taxon>Dikarya</taxon>
        <taxon>Ascomycota</taxon>
        <taxon>Pezizomycotina</taxon>
        <taxon>Sordariomycetes</taxon>
        <taxon>Sordariomycetidae</taxon>
        <taxon>Sordariales</taxon>
        <taxon>Chaetomiaceae</taxon>
        <taxon>Thermochaetoides</taxon>
    </lineage>
</organism>
<dbReference type="EMBL" id="GL988040">
    <property type="protein sequence ID" value="EGS22170.1"/>
    <property type="molecule type" value="Genomic_DNA"/>
</dbReference>